<gene>
    <name evidence="1" type="ORF">SNAT2548_LOCUS8156</name>
</gene>
<dbReference type="AlphaFoldDB" id="A0A812KD48"/>
<sequence>MFWDAVVLALRFGSPQPIIAICSARISIMALARAVAAVVMAMLAAVLQGCGCNTESFASCTVGSGCDALTTYMTCVKDAGCCDYEVGGAKVKDSFAALESTANALAALTGGTCTASSPC</sequence>
<protein>
    <submittedName>
        <fullName evidence="1">Uncharacterized protein</fullName>
    </submittedName>
</protein>
<organism evidence="1 2">
    <name type="scientific">Symbiodinium natans</name>
    <dbReference type="NCBI Taxonomy" id="878477"/>
    <lineage>
        <taxon>Eukaryota</taxon>
        <taxon>Sar</taxon>
        <taxon>Alveolata</taxon>
        <taxon>Dinophyceae</taxon>
        <taxon>Suessiales</taxon>
        <taxon>Symbiodiniaceae</taxon>
        <taxon>Symbiodinium</taxon>
    </lineage>
</organism>
<reference evidence="1" key="1">
    <citation type="submission" date="2021-02" db="EMBL/GenBank/DDBJ databases">
        <authorList>
            <person name="Dougan E. K."/>
            <person name="Rhodes N."/>
            <person name="Thang M."/>
            <person name="Chan C."/>
        </authorList>
    </citation>
    <scope>NUCLEOTIDE SEQUENCE</scope>
</reference>
<keyword evidence="2" id="KW-1185">Reference proteome</keyword>
<dbReference type="Proteomes" id="UP000604046">
    <property type="component" value="Unassembled WGS sequence"/>
</dbReference>
<proteinExistence type="predicted"/>
<dbReference type="EMBL" id="CAJNDS010000594">
    <property type="protein sequence ID" value="CAE7221358.1"/>
    <property type="molecule type" value="Genomic_DNA"/>
</dbReference>
<evidence type="ECO:0000313" key="1">
    <source>
        <dbReference type="EMBL" id="CAE7221358.1"/>
    </source>
</evidence>
<evidence type="ECO:0000313" key="2">
    <source>
        <dbReference type="Proteomes" id="UP000604046"/>
    </source>
</evidence>
<dbReference type="OrthoDB" id="443222at2759"/>
<name>A0A812KD48_9DINO</name>
<comment type="caution">
    <text evidence="1">The sequence shown here is derived from an EMBL/GenBank/DDBJ whole genome shotgun (WGS) entry which is preliminary data.</text>
</comment>
<accession>A0A812KD48</accession>